<protein>
    <submittedName>
        <fullName evidence="1">Uncharacterized protein</fullName>
    </submittedName>
</protein>
<keyword evidence="2" id="KW-1185">Reference proteome</keyword>
<comment type="caution">
    <text evidence="1">The sequence shown here is derived from an EMBL/GenBank/DDBJ whole genome shotgun (WGS) entry which is preliminary data.</text>
</comment>
<dbReference type="Proteomes" id="UP000299102">
    <property type="component" value="Unassembled WGS sequence"/>
</dbReference>
<proteinExistence type="predicted"/>
<sequence length="93" mass="10370">MLQSQRGKLAQVFHSAVDAYQSTIFIGSRFSDLESFTLVKCELEATGDEQDLNARRGTGRLVRIENSRSASTWCLLIRRGWSLQATSSCLANN</sequence>
<evidence type="ECO:0000313" key="2">
    <source>
        <dbReference type="Proteomes" id="UP000299102"/>
    </source>
</evidence>
<dbReference type="EMBL" id="BGZK01000926">
    <property type="protein sequence ID" value="GBP65343.1"/>
    <property type="molecule type" value="Genomic_DNA"/>
</dbReference>
<name>A0A4C1XQK9_EUMVA</name>
<reference evidence="1 2" key="1">
    <citation type="journal article" date="2019" name="Commun. Biol.">
        <title>The bagworm genome reveals a unique fibroin gene that provides high tensile strength.</title>
        <authorList>
            <person name="Kono N."/>
            <person name="Nakamura H."/>
            <person name="Ohtoshi R."/>
            <person name="Tomita M."/>
            <person name="Numata K."/>
            <person name="Arakawa K."/>
        </authorList>
    </citation>
    <scope>NUCLEOTIDE SEQUENCE [LARGE SCALE GENOMIC DNA]</scope>
</reference>
<organism evidence="1 2">
    <name type="scientific">Eumeta variegata</name>
    <name type="common">Bagworm moth</name>
    <name type="synonym">Eumeta japonica</name>
    <dbReference type="NCBI Taxonomy" id="151549"/>
    <lineage>
        <taxon>Eukaryota</taxon>
        <taxon>Metazoa</taxon>
        <taxon>Ecdysozoa</taxon>
        <taxon>Arthropoda</taxon>
        <taxon>Hexapoda</taxon>
        <taxon>Insecta</taxon>
        <taxon>Pterygota</taxon>
        <taxon>Neoptera</taxon>
        <taxon>Endopterygota</taxon>
        <taxon>Lepidoptera</taxon>
        <taxon>Glossata</taxon>
        <taxon>Ditrysia</taxon>
        <taxon>Tineoidea</taxon>
        <taxon>Psychidae</taxon>
        <taxon>Oiketicinae</taxon>
        <taxon>Eumeta</taxon>
    </lineage>
</organism>
<dbReference type="AlphaFoldDB" id="A0A4C1XQK9"/>
<gene>
    <name evidence="1" type="ORF">EVAR_52117_1</name>
</gene>
<accession>A0A4C1XQK9</accession>
<evidence type="ECO:0000313" key="1">
    <source>
        <dbReference type="EMBL" id="GBP65343.1"/>
    </source>
</evidence>